<comment type="caution">
    <text evidence="1">The sequence shown here is derived from an EMBL/GenBank/DDBJ whole genome shotgun (WGS) entry which is preliminary data.</text>
</comment>
<evidence type="ECO:0000313" key="2">
    <source>
        <dbReference type="Proteomes" id="UP000265520"/>
    </source>
</evidence>
<reference evidence="1 2" key="1">
    <citation type="journal article" date="2018" name="Front. Plant Sci.">
        <title>Red Clover (Trifolium pratense) and Zigzag Clover (T. medium) - A Picture of Genomic Similarities and Differences.</title>
        <authorList>
            <person name="Dluhosova J."/>
            <person name="Istvanek J."/>
            <person name="Nedelnik J."/>
            <person name="Repkova J."/>
        </authorList>
    </citation>
    <scope>NUCLEOTIDE SEQUENCE [LARGE SCALE GENOMIC DNA]</scope>
    <source>
        <strain evidence="2">cv. 10/8</strain>
        <tissue evidence="1">Leaf</tissue>
    </source>
</reference>
<dbReference type="EMBL" id="LXQA010068494">
    <property type="protein sequence ID" value="MCI08291.1"/>
    <property type="molecule type" value="Genomic_DNA"/>
</dbReference>
<dbReference type="Proteomes" id="UP000265520">
    <property type="component" value="Unassembled WGS sequence"/>
</dbReference>
<protein>
    <submittedName>
        <fullName evidence="1">Uncharacterized protein</fullName>
    </submittedName>
</protein>
<keyword evidence="2" id="KW-1185">Reference proteome</keyword>
<sequence length="54" mass="6087">MLPAPLFVPSPSFRSTVVVFREVQMHRASYLTKSCKLTFSSFHLTSISSRRALA</sequence>
<dbReference type="AlphaFoldDB" id="A0A392P843"/>
<accession>A0A392P843</accession>
<name>A0A392P843_9FABA</name>
<organism evidence="1 2">
    <name type="scientific">Trifolium medium</name>
    <dbReference type="NCBI Taxonomy" id="97028"/>
    <lineage>
        <taxon>Eukaryota</taxon>
        <taxon>Viridiplantae</taxon>
        <taxon>Streptophyta</taxon>
        <taxon>Embryophyta</taxon>
        <taxon>Tracheophyta</taxon>
        <taxon>Spermatophyta</taxon>
        <taxon>Magnoliopsida</taxon>
        <taxon>eudicotyledons</taxon>
        <taxon>Gunneridae</taxon>
        <taxon>Pentapetalae</taxon>
        <taxon>rosids</taxon>
        <taxon>fabids</taxon>
        <taxon>Fabales</taxon>
        <taxon>Fabaceae</taxon>
        <taxon>Papilionoideae</taxon>
        <taxon>50 kb inversion clade</taxon>
        <taxon>NPAAA clade</taxon>
        <taxon>Hologalegina</taxon>
        <taxon>IRL clade</taxon>
        <taxon>Trifolieae</taxon>
        <taxon>Trifolium</taxon>
    </lineage>
</organism>
<evidence type="ECO:0000313" key="1">
    <source>
        <dbReference type="EMBL" id="MCI08291.1"/>
    </source>
</evidence>
<proteinExistence type="predicted"/>